<feature type="compositionally biased region" description="Polar residues" evidence="9">
    <location>
        <begin position="920"/>
        <end position="933"/>
    </location>
</feature>
<evidence type="ECO:0000256" key="7">
    <source>
        <dbReference type="ARBA" id="ARBA00047899"/>
    </source>
</evidence>
<gene>
    <name evidence="11" type="primary">ssp1</name>
    <name evidence="11" type="ORF">LOC62_06G007991</name>
</gene>
<feature type="compositionally biased region" description="Basic and acidic residues" evidence="9">
    <location>
        <begin position="485"/>
        <end position="494"/>
    </location>
</feature>
<feature type="compositionally biased region" description="Low complexity" evidence="9">
    <location>
        <begin position="715"/>
        <end position="745"/>
    </location>
</feature>
<feature type="region of interest" description="Disordered" evidence="9">
    <location>
        <begin position="469"/>
        <end position="508"/>
    </location>
</feature>
<feature type="region of interest" description="Disordered" evidence="9">
    <location>
        <begin position="1"/>
        <end position="30"/>
    </location>
</feature>
<keyword evidence="6" id="KW-0067">ATP-binding</keyword>
<dbReference type="PANTHER" id="PTHR24343:SF330">
    <property type="entry name" value="SNF1-ACTIVATING KINASE 1"/>
    <property type="match status" value="1"/>
</dbReference>
<dbReference type="PROSITE" id="PS00108">
    <property type="entry name" value="PROTEIN_KINASE_ST"/>
    <property type="match status" value="1"/>
</dbReference>
<dbReference type="CDD" id="cd14008">
    <property type="entry name" value="STKc_LKB1_CaMKK"/>
    <property type="match status" value="1"/>
</dbReference>
<evidence type="ECO:0000256" key="6">
    <source>
        <dbReference type="ARBA" id="ARBA00022840"/>
    </source>
</evidence>
<feature type="compositionally biased region" description="Low complexity" evidence="9">
    <location>
        <begin position="125"/>
        <end position="140"/>
    </location>
</feature>
<evidence type="ECO:0000256" key="3">
    <source>
        <dbReference type="ARBA" id="ARBA00022679"/>
    </source>
</evidence>
<dbReference type="EMBL" id="CP086719">
    <property type="protein sequence ID" value="WOO84472.1"/>
    <property type="molecule type" value="Genomic_DNA"/>
</dbReference>
<dbReference type="Proteomes" id="UP000827549">
    <property type="component" value="Chromosome 6"/>
</dbReference>
<dbReference type="GO" id="GO:0005524">
    <property type="term" value="F:ATP binding"/>
    <property type="evidence" value="ECO:0007669"/>
    <property type="project" value="UniProtKB-KW"/>
</dbReference>
<dbReference type="GO" id="GO:0004674">
    <property type="term" value="F:protein serine/threonine kinase activity"/>
    <property type="evidence" value="ECO:0007669"/>
    <property type="project" value="UniProtKB-KW"/>
</dbReference>
<feature type="compositionally biased region" description="Polar residues" evidence="9">
    <location>
        <begin position="1014"/>
        <end position="1056"/>
    </location>
</feature>
<dbReference type="SMART" id="SM00220">
    <property type="entry name" value="S_TKc"/>
    <property type="match status" value="1"/>
</dbReference>
<evidence type="ECO:0000256" key="2">
    <source>
        <dbReference type="ARBA" id="ARBA00022527"/>
    </source>
</evidence>
<evidence type="ECO:0000313" key="12">
    <source>
        <dbReference type="Proteomes" id="UP000827549"/>
    </source>
</evidence>
<feature type="compositionally biased region" description="Basic and acidic residues" evidence="9">
    <location>
        <begin position="906"/>
        <end position="919"/>
    </location>
</feature>
<dbReference type="PROSITE" id="PS50011">
    <property type="entry name" value="PROTEIN_KINASE_DOM"/>
    <property type="match status" value="1"/>
</dbReference>
<evidence type="ECO:0000256" key="4">
    <source>
        <dbReference type="ARBA" id="ARBA00022741"/>
    </source>
</evidence>
<feature type="region of interest" description="Disordered" evidence="9">
    <location>
        <begin position="859"/>
        <end position="1228"/>
    </location>
</feature>
<evidence type="ECO:0000259" key="10">
    <source>
        <dbReference type="PROSITE" id="PS50011"/>
    </source>
</evidence>
<feature type="region of interest" description="Disordered" evidence="9">
    <location>
        <begin position="59"/>
        <end position="79"/>
    </location>
</feature>
<dbReference type="SUPFAM" id="SSF56112">
    <property type="entry name" value="Protein kinase-like (PK-like)"/>
    <property type="match status" value="1"/>
</dbReference>
<evidence type="ECO:0000313" key="11">
    <source>
        <dbReference type="EMBL" id="WOO84472.1"/>
    </source>
</evidence>
<feature type="compositionally biased region" description="Low complexity" evidence="9">
    <location>
        <begin position="1085"/>
        <end position="1095"/>
    </location>
</feature>
<reference evidence="11" key="1">
    <citation type="submission" date="2023-10" db="EMBL/GenBank/DDBJ databases">
        <authorList>
            <person name="Noh H."/>
        </authorList>
    </citation>
    <scope>NUCLEOTIDE SEQUENCE</scope>
    <source>
        <strain evidence="11">DUCC4014</strain>
    </source>
</reference>
<feature type="compositionally biased region" description="Polar residues" evidence="9">
    <location>
        <begin position="786"/>
        <end position="803"/>
    </location>
</feature>
<feature type="compositionally biased region" description="Polar residues" evidence="9">
    <location>
        <begin position="1149"/>
        <end position="1161"/>
    </location>
</feature>
<feature type="compositionally biased region" description="Low complexity" evidence="9">
    <location>
        <begin position="1171"/>
        <end position="1189"/>
    </location>
</feature>
<dbReference type="RefSeq" id="XP_062630498.1">
    <property type="nucleotide sequence ID" value="XM_062774514.1"/>
</dbReference>
<feature type="region of interest" description="Disordered" evidence="9">
    <location>
        <begin position="684"/>
        <end position="844"/>
    </location>
</feature>
<feature type="compositionally biased region" description="Polar residues" evidence="9">
    <location>
        <begin position="1217"/>
        <end position="1228"/>
    </location>
</feature>
<feature type="compositionally biased region" description="Low complexity" evidence="9">
    <location>
        <begin position="835"/>
        <end position="844"/>
    </location>
</feature>
<dbReference type="InterPro" id="IPR000719">
    <property type="entry name" value="Prot_kinase_dom"/>
</dbReference>
<dbReference type="GeneID" id="87811161"/>
<evidence type="ECO:0000256" key="5">
    <source>
        <dbReference type="ARBA" id="ARBA00022777"/>
    </source>
</evidence>
<dbReference type="EC" id="2.7.11.1" evidence="1"/>
<dbReference type="AlphaFoldDB" id="A0AAF0YDM6"/>
<comment type="catalytic activity">
    <reaction evidence="7">
        <text>L-threonyl-[protein] + ATP = O-phospho-L-threonyl-[protein] + ADP + H(+)</text>
        <dbReference type="Rhea" id="RHEA:46608"/>
        <dbReference type="Rhea" id="RHEA-COMP:11060"/>
        <dbReference type="Rhea" id="RHEA-COMP:11605"/>
        <dbReference type="ChEBI" id="CHEBI:15378"/>
        <dbReference type="ChEBI" id="CHEBI:30013"/>
        <dbReference type="ChEBI" id="CHEBI:30616"/>
        <dbReference type="ChEBI" id="CHEBI:61977"/>
        <dbReference type="ChEBI" id="CHEBI:456216"/>
        <dbReference type="EC" id="2.7.11.1"/>
    </reaction>
</comment>
<dbReference type="Pfam" id="PF00069">
    <property type="entry name" value="Pkinase"/>
    <property type="match status" value="2"/>
</dbReference>
<evidence type="ECO:0000256" key="1">
    <source>
        <dbReference type="ARBA" id="ARBA00012513"/>
    </source>
</evidence>
<feature type="compositionally biased region" description="Low complexity" evidence="9">
    <location>
        <begin position="159"/>
        <end position="174"/>
    </location>
</feature>
<organism evidence="11 12">
    <name type="scientific">Vanrija pseudolonga</name>
    <dbReference type="NCBI Taxonomy" id="143232"/>
    <lineage>
        <taxon>Eukaryota</taxon>
        <taxon>Fungi</taxon>
        <taxon>Dikarya</taxon>
        <taxon>Basidiomycota</taxon>
        <taxon>Agaricomycotina</taxon>
        <taxon>Tremellomycetes</taxon>
        <taxon>Trichosporonales</taxon>
        <taxon>Trichosporonaceae</taxon>
        <taxon>Vanrija</taxon>
    </lineage>
</organism>
<comment type="catalytic activity">
    <reaction evidence="8">
        <text>L-seryl-[protein] + ATP = O-phospho-L-seryl-[protein] + ADP + H(+)</text>
        <dbReference type="Rhea" id="RHEA:17989"/>
        <dbReference type="Rhea" id="RHEA-COMP:9863"/>
        <dbReference type="Rhea" id="RHEA-COMP:11604"/>
        <dbReference type="ChEBI" id="CHEBI:15378"/>
        <dbReference type="ChEBI" id="CHEBI:29999"/>
        <dbReference type="ChEBI" id="CHEBI:30616"/>
        <dbReference type="ChEBI" id="CHEBI:83421"/>
        <dbReference type="ChEBI" id="CHEBI:456216"/>
        <dbReference type="EC" id="2.7.11.1"/>
    </reaction>
</comment>
<keyword evidence="4" id="KW-0547">Nucleotide-binding</keyword>
<sequence>MTVHAAHPPAMSLGTHPPSPPSPTIARHHDPRHLVHGHSMLAPTPPSREHSFGSFALGRRSSHTPAAAAPPAPVPASAPMAQSLSYAGHQPELAASPKSGFLGGSVDRSASLPPVRRQGSHGDRASSTAASSASGSKSSSFIGTPRLLSRRGSQRDKAAAPVVVPASAVRSNSVKGKTLDDGAATNGGRSPSSETEVIETPQLRMDRDPETGRKMINQYLVGVDQNLQSESAERVEQRLTHWAQVLQEIGSGTHGRVRLGRDVFEAGDADIDPASPSGPGLYAIKIVDRNPRQKRLNALGRNRGAGRTDGGKLVAENEIRKELAIFKKVHHPNVVRMKEIIDDPESSKIFMVLEYCDGGEIVWKLPSGGPALTVAQTRNIFRDTLLGLEYLHHQGIIHRDIKPSNLLYSGGKVKISDFGCSHFSEALLAAAAGGEESYVNDVELAKTAGSPAFFAPEMCYSEVQDKQEPQETVPTFTIRPPSTLVDDHGERRVSTEAVPYSPGRGLPKPLVTADPQRGAVSRSQSAATIPTKPRHPITNAIDVWALGVTLYCLLFGKTPFDAPNEYLLMQVIPTAQYDVPSTMGSDHLRTSGPAEPQEAKEALDLLSRLLEKDATKRITLDQARHHPFTLRGLSDASAWLASTDLRNQSFVTVTNDEVAAAVTRGSSFRERLKRSMKSLSNRFGFLHGRNRSGSVADTGSDKGDHSGTETGGRRVASGNDAVGAAGSDGASAPAPSALARRLSLLSRDRSRAESPRPSVSHALPAHVDTSPPHGPYDGGRHLVPPTGTSSAEATPRQMPSMSSLDKFKLEASSSSSPPGMVRRPSLDIVEPRPRSGSNASSSAGSLLGAFQRNIFGRDGLNRSSRSIRSNNGRHKAGSAEDDDGAVALGTSVGSQPSAFGVGSEILRGHSYDDFPRRQSLETFESGSPSSRNLAPSPDRFGSGYEPRFRGAEVSNGYSLRRGSTLSEDIRPVMEDEEVDFDGDMPDSDDEHCSEDEYDLPLARDSFGRKIGGSHPSSFQAIPTSTADRNLSHSASDLANRARSPSDSILQRVSPPNSREMPAIFAPAYGHVLSDSAAPPPPRAPQPQSQAQSLLRSGGGVDVGRLPAASSSPHGSPKRVPPSAYRAKSPLGVIPPARSHSSPPPTTTPNTVYLDNSADSSPTPTPAGSAVPLAHPTPAPAAASLSPSAPDRFADAEEDDDDGLVLGPRRGRKGSVLSRKSSVMSRSPH</sequence>
<keyword evidence="12" id="KW-1185">Reference proteome</keyword>
<dbReference type="InterPro" id="IPR008271">
    <property type="entry name" value="Ser/Thr_kinase_AS"/>
</dbReference>
<feature type="compositionally biased region" description="Polar residues" evidence="9">
    <location>
        <begin position="955"/>
        <end position="966"/>
    </location>
</feature>
<dbReference type="GO" id="GO:0005737">
    <property type="term" value="C:cytoplasm"/>
    <property type="evidence" value="ECO:0007669"/>
    <property type="project" value="TreeGrafter"/>
</dbReference>
<name>A0AAF0YDM6_9TREE</name>
<keyword evidence="5 11" id="KW-0418">Kinase</keyword>
<dbReference type="PANTHER" id="PTHR24343">
    <property type="entry name" value="SERINE/THREONINE KINASE"/>
    <property type="match status" value="1"/>
</dbReference>
<protein>
    <recommendedName>
        <fullName evidence="1">non-specific serine/threonine protein kinase</fullName>
        <ecNumber evidence="1">2.7.11.1</ecNumber>
    </recommendedName>
</protein>
<feature type="domain" description="Protein kinase" evidence="10">
    <location>
        <begin position="243"/>
        <end position="629"/>
    </location>
</feature>
<accession>A0AAF0YDM6</accession>
<evidence type="ECO:0000256" key="8">
    <source>
        <dbReference type="ARBA" id="ARBA00048679"/>
    </source>
</evidence>
<keyword evidence="3" id="KW-0808">Transferase</keyword>
<feature type="compositionally biased region" description="Low complexity" evidence="9">
    <location>
        <begin position="861"/>
        <end position="870"/>
    </location>
</feature>
<proteinExistence type="predicted"/>
<evidence type="ECO:0000256" key="9">
    <source>
        <dbReference type="SAM" id="MobiDB-lite"/>
    </source>
</evidence>
<feature type="region of interest" description="Disordered" evidence="9">
    <location>
        <begin position="95"/>
        <end position="200"/>
    </location>
</feature>
<dbReference type="Gene3D" id="1.10.510.10">
    <property type="entry name" value="Transferase(Phosphotransferase) domain 1"/>
    <property type="match status" value="2"/>
</dbReference>
<keyword evidence="2" id="KW-0723">Serine/threonine-protein kinase</keyword>
<feature type="compositionally biased region" description="Acidic residues" evidence="9">
    <location>
        <begin position="974"/>
        <end position="998"/>
    </location>
</feature>
<dbReference type="InterPro" id="IPR011009">
    <property type="entry name" value="Kinase-like_dom_sf"/>
</dbReference>